<dbReference type="PANTHER" id="PTHR12879">
    <property type="entry name" value="SPHINGOLIPID DELTA 4 DESATURASE/C-4 HYDROXYLASE PROTEIN DES2"/>
    <property type="match status" value="1"/>
</dbReference>
<evidence type="ECO:0000256" key="1">
    <source>
        <dbReference type="SAM" id="Phobius"/>
    </source>
</evidence>
<dbReference type="AlphaFoldDB" id="A0A6B0Y3C9"/>
<feature type="transmembrane region" description="Helical" evidence="1">
    <location>
        <begin position="55"/>
        <end position="79"/>
    </location>
</feature>
<evidence type="ECO:0000313" key="3">
    <source>
        <dbReference type="EMBL" id="MXY34572.1"/>
    </source>
</evidence>
<keyword evidence="1" id="KW-0472">Membrane</keyword>
<organism evidence="3">
    <name type="scientific">Boseongicola sp. SB0664_bin_43</name>
    <dbReference type="NCBI Taxonomy" id="2604844"/>
    <lineage>
        <taxon>Bacteria</taxon>
        <taxon>Pseudomonadati</taxon>
        <taxon>Pseudomonadota</taxon>
        <taxon>Alphaproteobacteria</taxon>
        <taxon>Rhodobacterales</taxon>
        <taxon>Paracoccaceae</taxon>
        <taxon>Boseongicola</taxon>
    </lineage>
</organism>
<dbReference type="GO" id="GO:0042284">
    <property type="term" value="F:sphingolipid delta-4 desaturase activity"/>
    <property type="evidence" value="ECO:0007669"/>
    <property type="project" value="TreeGrafter"/>
</dbReference>
<protein>
    <submittedName>
        <fullName evidence="3">Fatty acid desaturase</fullName>
    </submittedName>
</protein>
<comment type="caution">
    <text evidence="3">The sequence shown here is derived from an EMBL/GenBank/DDBJ whole genome shotgun (WGS) entry which is preliminary data.</text>
</comment>
<dbReference type="InterPro" id="IPR039393">
    <property type="entry name" value="Rhizopine-oxygenase-like"/>
</dbReference>
<dbReference type="EMBL" id="VXRY01000442">
    <property type="protein sequence ID" value="MXY34572.1"/>
    <property type="molecule type" value="Genomic_DNA"/>
</dbReference>
<keyword evidence="1" id="KW-0812">Transmembrane</keyword>
<feature type="domain" description="Fatty acid desaturase" evidence="2">
    <location>
        <begin position="76"/>
        <end position="318"/>
    </location>
</feature>
<proteinExistence type="predicted"/>
<name>A0A6B0Y3C9_9RHOB</name>
<dbReference type="PANTHER" id="PTHR12879:SF8">
    <property type="entry name" value="SPHINGOLIPID DELTA(4)-DESATURASE DES1"/>
    <property type="match status" value="1"/>
</dbReference>
<accession>A0A6B0Y3C9</accession>
<reference evidence="3" key="1">
    <citation type="submission" date="2019-09" db="EMBL/GenBank/DDBJ databases">
        <title>Characterisation of the sponge microbiome using genome-centric metagenomics.</title>
        <authorList>
            <person name="Engelberts J.P."/>
            <person name="Robbins S.J."/>
            <person name="De Goeij J.M."/>
            <person name="Aranda M."/>
            <person name="Bell S.C."/>
            <person name="Webster N.S."/>
        </authorList>
    </citation>
    <scope>NUCLEOTIDE SEQUENCE</scope>
    <source>
        <strain evidence="3">SB0664_bin_43</strain>
    </source>
</reference>
<dbReference type="GO" id="GO:0016020">
    <property type="term" value="C:membrane"/>
    <property type="evidence" value="ECO:0007669"/>
    <property type="project" value="GOC"/>
</dbReference>
<feature type="transmembrane region" description="Helical" evidence="1">
    <location>
        <begin position="210"/>
        <end position="232"/>
    </location>
</feature>
<dbReference type="InterPro" id="IPR005804">
    <property type="entry name" value="FA_desaturase_dom"/>
</dbReference>
<gene>
    <name evidence="3" type="ORF">F4Y60_10900</name>
</gene>
<dbReference type="CDD" id="cd03511">
    <property type="entry name" value="Rhizopine-oxygenase-like"/>
    <property type="match status" value="1"/>
</dbReference>
<evidence type="ECO:0000259" key="2">
    <source>
        <dbReference type="Pfam" id="PF00487"/>
    </source>
</evidence>
<dbReference type="Pfam" id="PF00487">
    <property type="entry name" value="FA_desaturase"/>
    <property type="match status" value="1"/>
</dbReference>
<keyword evidence="1" id="KW-1133">Transmembrane helix</keyword>
<dbReference type="GO" id="GO:0046513">
    <property type="term" value="P:ceramide biosynthetic process"/>
    <property type="evidence" value="ECO:0007669"/>
    <property type="project" value="TreeGrafter"/>
</dbReference>
<feature type="transmembrane region" description="Helical" evidence="1">
    <location>
        <begin position="158"/>
        <end position="179"/>
    </location>
</feature>
<sequence>MITFPMERDYSLTGPERQNAFQRGLAGADWYRTPVDRKVLKHLMKRTDWPATRDISIWVAVLVGSAAGGILFWGIWWALPFLFVYGAFYASAADSRWHECGHGTAFKTRWKNDAVYEFASFLMMRNSVVWHWSHARHHTDTIIVGRDPEIAGMRPPQLIVLCLNLFGIVAVPQSLAALARNAAGIIPPDEADLIPETERRKAIRVGRIHIAIYVLVALVSVWSWSILPLMIIGLPRAYGIWLLLVMGLPQHLGLAEDVLDHRINSRTVLMSPILRFIYWNMNYHIEHHMYPMVPYHALPKLHEVVKHDLPAPNPSLWDAWSEIIPCVLRQLRDPRHFIRPQLPEGAGAWEPVQSNQTA</sequence>